<keyword evidence="3" id="KW-1185">Reference proteome</keyword>
<organism evidence="2 3">
    <name type="scientific">Gossypium arboreum</name>
    <name type="common">Tree cotton</name>
    <name type="synonym">Gossypium nanking</name>
    <dbReference type="NCBI Taxonomy" id="29729"/>
    <lineage>
        <taxon>Eukaryota</taxon>
        <taxon>Viridiplantae</taxon>
        <taxon>Streptophyta</taxon>
        <taxon>Embryophyta</taxon>
        <taxon>Tracheophyta</taxon>
        <taxon>Spermatophyta</taxon>
        <taxon>Magnoliopsida</taxon>
        <taxon>eudicotyledons</taxon>
        <taxon>Gunneridae</taxon>
        <taxon>Pentapetalae</taxon>
        <taxon>rosids</taxon>
        <taxon>malvids</taxon>
        <taxon>Malvales</taxon>
        <taxon>Malvaceae</taxon>
        <taxon>Malvoideae</taxon>
        <taxon>Gossypium</taxon>
    </lineage>
</organism>
<accession>A0A0B0N5B3</accession>
<dbReference type="EMBL" id="JRRC01483621">
    <property type="protein sequence ID" value="KHG07847.1"/>
    <property type="molecule type" value="Genomic_DNA"/>
</dbReference>
<keyword evidence="1" id="KW-0472">Membrane</keyword>
<evidence type="ECO:0000256" key="1">
    <source>
        <dbReference type="SAM" id="Phobius"/>
    </source>
</evidence>
<proteinExistence type="predicted"/>
<dbReference type="Proteomes" id="UP000032142">
    <property type="component" value="Unassembled WGS sequence"/>
</dbReference>
<keyword evidence="1" id="KW-1133">Transmembrane helix</keyword>
<protein>
    <submittedName>
        <fullName evidence="2">Uncharacterized protein</fullName>
    </submittedName>
</protein>
<dbReference type="AlphaFoldDB" id="A0A0B0N5B3"/>
<comment type="caution">
    <text evidence="2">The sequence shown here is derived from an EMBL/GenBank/DDBJ whole genome shotgun (WGS) entry which is preliminary data.</text>
</comment>
<sequence length="55" mass="6115">MIYIKMRELMTMCAAKVARGSSPHVGEASHTIPEPFGIASFIILIMACIRTIFFL</sequence>
<name>A0A0B0N5B3_GOSAR</name>
<gene>
    <name evidence="2" type="ORF">F383_35169</name>
</gene>
<reference evidence="3" key="1">
    <citation type="submission" date="2014-09" db="EMBL/GenBank/DDBJ databases">
        <authorList>
            <person name="Mudge J."/>
            <person name="Ramaraj T."/>
            <person name="Lindquist I.E."/>
            <person name="Bharti A.K."/>
            <person name="Sundararajan A."/>
            <person name="Cameron C.T."/>
            <person name="Woodward J.E."/>
            <person name="May G.D."/>
            <person name="Brubaker C."/>
            <person name="Broadhvest J."/>
            <person name="Wilkins T.A."/>
        </authorList>
    </citation>
    <scope>NUCLEOTIDE SEQUENCE</scope>
    <source>
        <strain evidence="3">cv. AKA8401</strain>
    </source>
</reference>
<keyword evidence="1" id="KW-0812">Transmembrane</keyword>
<evidence type="ECO:0000313" key="2">
    <source>
        <dbReference type="EMBL" id="KHG07847.1"/>
    </source>
</evidence>
<feature type="transmembrane region" description="Helical" evidence="1">
    <location>
        <begin position="36"/>
        <end position="53"/>
    </location>
</feature>
<evidence type="ECO:0000313" key="3">
    <source>
        <dbReference type="Proteomes" id="UP000032142"/>
    </source>
</evidence>